<evidence type="ECO:0000313" key="3">
    <source>
        <dbReference type="Proteomes" id="UP000608420"/>
    </source>
</evidence>
<feature type="transmembrane region" description="Helical" evidence="1">
    <location>
        <begin position="103"/>
        <end position="131"/>
    </location>
</feature>
<evidence type="ECO:0000256" key="1">
    <source>
        <dbReference type="SAM" id="Phobius"/>
    </source>
</evidence>
<feature type="transmembrane region" description="Helical" evidence="1">
    <location>
        <begin position="59"/>
        <end position="82"/>
    </location>
</feature>
<protein>
    <recommendedName>
        <fullName evidence="4">ABC transporter permease</fullName>
    </recommendedName>
</protein>
<dbReference type="Proteomes" id="UP000608420">
    <property type="component" value="Unassembled WGS sequence"/>
</dbReference>
<dbReference type="RefSeq" id="WP_120461721.1">
    <property type="nucleotide sequence ID" value="NZ_BMIW01000022.1"/>
</dbReference>
<gene>
    <name evidence="2" type="ORF">GCM10010913_29970</name>
</gene>
<keyword evidence="1" id="KW-1133">Transmembrane helix</keyword>
<feature type="transmembrane region" description="Helical" evidence="1">
    <location>
        <begin position="171"/>
        <end position="201"/>
    </location>
</feature>
<feature type="transmembrane region" description="Helical" evidence="1">
    <location>
        <begin position="213"/>
        <end position="234"/>
    </location>
</feature>
<evidence type="ECO:0000313" key="2">
    <source>
        <dbReference type="EMBL" id="GGG06138.1"/>
    </source>
</evidence>
<feature type="transmembrane region" description="Helical" evidence="1">
    <location>
        <begin position="137"/>
        <end position="159"/>
    </location>
</feature>
<organism evidence="2 3">
    <name type="scientific">Paenibacillus aceti</name>
    <dbReference type="NCBI Taxonomy" id="1820010"/>
    <lineage>
        <taxon>Bacteria</taxon>
        <taxon>Bacillati</taxon>
        <taxon>Bacillota</taxon>
        <taxon>Bacilli</taxon>
        <taxon>Bacillales</taxon>
        <taxon>Paenibacillaceae</taxon>
        <taxon>Paenibacillus</taxon>
    </lineage>
</organism>
<evidence type="ECO:0008006" key="4">
    <source>
        <dbReference type="Google" id="ProtNLM"/>
    </source>
</evidence>
<keyword evidence="1" id="KW-0472">Membrane</keyword>
<feature type="transmembrane region" description="Helical" evidence="1">
    <location>
        <begin position="21"/>
        <end position="39"/>
    </location>
</feature>
<reference evidence="3" key="1">
    <citation type="journal article" date="2019" name="Int. J. Syst. Evol. Microbiol.">
        <title>The Global Catalogue of Microorganisms (GCM) 10K type strain sequencing project: providing services to taxonomists for standard genome sequencing and annotation.</title>
        <authorList>
            <consortium name="The Broad Institute Genomics Platform"/>
            <consortium name="The Broad Institute Genome Sequencing Center for Infectious Disease"/>
            <person name="Wu L."/>
            <person name="Ma J."/>
        </authorList>
    </citation>
    <scope>NUCLEOTIDE SEQUENCE [LARGE SCALE GENOMIC DNA]</scope>
    <source>
        <strain evidence="3">CGMCC 1.15420</strain>
    </source>
</reference>
<sequence>MIPALRLLRSDLRLVRRDAMLFFYLIAPLLLISAVWFGVPAVNDVLISYFAFDLSEYYGLITGASLLLVSLILGCMCGFMMLDERDEYLIQYYAVTPLSRRGYLVCRLAAAVVLSVIYDAVLLLCAAPAPISIAQLFYLLPMAALEAPFIALFLVAYAANKVEGLALTKGAGLFVAVPAAAWFIGSPLKYGFAIFPAYWVYELLKLGHGGQPWRALLLMLAGTGVHMLAVYVLLRRFLRRQD</sequence>
<proteinExistence type="predicted"/>
<accession>A0ABQ1VYV1</accession>
<dbReference type="EMBL" id="BMIW01000022">
    <property type="protein sequence ID" value="GGG06138.1"/>
    <property type="molecule type" value="Genomic_DNA"/>
</dbReference>
<keyword evidence="3" id="KW-1185">Reference proteome</keyword>
<keyword evidence="1" id="KW-0812">Transmembrane</keyword>
<name>A0ABQ1VYV1_9BACL</name>
<comment type="caution">
    <text evidence="2">The sequence shown here is derived from an EMBL/GenBank/DDBJ whole genome shotgun (WGS) entry which is preliminary data.</text>
</comment>